<dbReference type="Proteomes" id="UP000191672">
    <property type="component" value="Unassembled WGS sequence"/>
</dbReference>
<dbReference type="InterPro" id="IPR001138">
    <property type="entry name" value="Zn2Cys6_DnaBD"/>
</dbReference>
<dbReference type="Pfam" id="PF00172">
    <property type="entry name" value="Zn_clus"/>
    <property type="match status" value="1"/>
</dbReference>
<proteinExistence type="predicted"/>
<dbReference type="GO" id="GO:0003677">
    <property type="term" value="F:DNA binding"/>
    <property type="evidence" value="ECO:0007669"/>
    <property type="project" value="UniProtKB-KW"/>
</dbReference>
<evidence type="ECO:0000256" key="2">
    <source>
        <dbReference type="ARBA" id="ARBA00022723"/>
    </source>
</evidence>
<evidence type="ECO:0000256" key="4">
    <source>
        <dbReference type="ARBA" id="ARBA00023125"/>
    </source>
</evidence>
<keyword evidence="9" id="KW-1185">Reference proteome</keyword>
<dbReference type="PROSITE" id="PS00463">
    <property type="entry name" value="ZN2_CY6_FUNGAL_1"/>
    <property type="match status" value="1"/>
</dbReference>
<reference evidence="9" key="1">
    <citation type="journal article" date="2017" name="Nat. Microbiol.">
        <title>Global analysis of biosynthetic gene clusters reveals vast potential of secondary metabolite production in Penicillium species.</title>
        <authorList>
            <person name="Nielsen J.C."/>
            <person name="Grijseels S."/>
            <person name="Prigent S."/>
            <person name="Ji B."/>
            <person name="Dainat J."/>
            <person name="Nielsen K.F."/>
            <person name="Frisvad J.C."/>
            <person name="Workman M."/>
            <person name="Nielsen J."/>
        </authorList>
    </citation>
    <scope>NUCLEOTIDE SEQUENCE [LARGE SCALE GENOMIC DNA]</scope>
    <source>
        <strain evidence="9">IBT 31811</strain>
    </source>
</reference>
<evidence type="ECO:0000256" key="6">
    <source>
        <dbReference type="ARBA" id="ARBA00023242"/>
    </source>
</evidence>
<evidence type="ECO:0000259" key="7">
    <source>
        <dbReference type="PROSITE" id="PS50048"/>
    </source>
</evidence>
<dbReference type="InterPro" id="IPR007219">
    <property type="entry name" value="XnlR_reg_dom"/>
</dbReference>
<evidence type="ECO:0000313" key="8">
    <source>
        <dbReference type="EMBL" id="OQD88849.1"/>
    </source>
</evidence>
<name>A0A1V6QHY4_9EURO</name>
<sequence length="472" mass="52867">MPTETTFPVCVNCKLRKKKCDKARPRCGYCARKNLTCQSSIDAKYSQLRRLPMISSPVISSSLLLAETLSAVLQDEPTSLHSTVYLQILRIIRLTDQTIDEICLRYFRGMHSFIPILSAPRFHEQLIHSAALPSATFSVLLLSMALVTYHPSLVTSSSAVDQATLYFTVKSLYSQTLASFPDSLHLVQAGTIIASYEYATRRIHEAFFSISVCARMGYTIGLHLLSLTGRSDNPSQATEKSDTWWGVVITERTILSEAEVQQPVLSRFAEGQVSLPREPVSLEWDSDLFNDIVSKRCPNVEDCDGLARVTQAIWLLDQVFKASEERDVTVRLAQLDKLDYSLRGCLALTMDQSQGRWGLFCTANAIIFRALFILHRKVIHSAAGVSCLSSHIALETTIQMVNDIATTQQNMTLAEMDTLPPSRAFVFRAALHYLDEFGTDCGRWDTVRTCLESSITMFDARWNAVCPREIPL</sequence>
<evidence type="ECO:0000313" key="9">
    <source>
        <dbReference type="Proteomes" id="UP000191672"/>
    </source>
</evidence>
<dbReference type="PANTHER" id="PTHR47338">
    <property type="entry name" value="ZN(II)2CYS6 TRANSCRIPTION FACTOR (EUROFUNG)-RELATED"/>
    <property type="match status" value="1"/>
</dbReference>
<dbReference type="AlphaFoldDB" id="A0A1V6QHY4"/>
<dbReference type="GO" id="GO:0008270">
    <property type="term" value="F:zinc ion binding"/>
    <property type="evidence" value="ECO:0007669"/>
    <property type="project" value="InterPro"/>
</dbReference>
<keyword evidence="3" id="KW-0805">Transcription regulation</keyword>
<feature type="domain" description="Zn(2)-C6 fungal-type" evidence="7">
    <location>
        <begin position="9"/>
        <end position="37"/>
    </location>
</feature>
<dbReference type="Pfam" id="PF04082">
    <property type="entry name" value="Fungal_trans"/>
    <property type="match status" value="1"/>
</dbReference>
<dbReference type="Gene3D" id="4.10.240.10">
    <property type="entry name" value="Zn(2)-C6 fungal-type DNA-binding domain"/>
    <property type="match status" value="1"/>
</dbReference>
<dbReference type="GO" id="GO:0000981">
    <property type="term" value="F:DNA-binding transcription factor activity, RNA polymerase II-specific"/>
    <property type="evidence" value="ECO:0007669"/>
    <property type="project" value="InterPro"/>
</dbReference>
<evidence type="ECO:0000256" key="1">
    <source>
        <dbReference type="ARBA" id="ARBA00004123"/>
    </source>
</evidence>
<dbReference type="CDD" id="cd12148">
    <property type="entry name" value="fungal_TF_MHR"/>
    <property type="match status" value="1"/>
</dbReference>
<evidence type="ECO:0000256" key="3">
    <source>
        <dbReference type="ARBA" id="ARBA00023015"/>
    </source>
</evidence>
<comment type="caution">
    <text evidence="8">The sequence shown here is derived from an EMBL/GenBank/DDBJ whole genome shotgun (WGS) entry which is preliminary data.</text>
</comment>
<dbReference type="SMART" id="SM00066">
    <property type="entry name" value="GAL4"/>
    <property type="match status" value="1"/>
</dbReference>
<dbReference type="CDD" id="cd00067">
    <property type="entry name" value="GAL4"/>
    <property type="match status" value="1"/>
</dbReference>
<comment type="subcellular location">
    <subcellularLocation>
        <location evidence="1">Nucleus</location>
    </subcellularLocation>
</comment>
<dbReference type="PROSITE" id="PS50048">
    <property type="entry name" value="ZN2_CY6_FUNGAL_2"/>
    <property type="match status" value="1"/>
</dbReference>
<keyword evidence="4" id="KW-0238">DNA-binding</keyword>
<keyword evidence="6" id="KW-0539">Nucleus</keyword>
<protein>
    <recommendedName>
        <fullName evidence="7">Zn(2)-C6 fungal-type domain-containing protein</fullName>
    </recommendedName>
</protein>
<dbReference type="GO" id="GO:0005634">
    <property type="term" value="C:nucleus"/>
    <property type="evidence" value="ECO:0007669"/>
    <property type="project" value="UniProtKB-SubCell"/>
</dbReference>
<dbReference type="EMBL" id="MDYN01000003">
    <property type="protein sequence ID" value="OQD88849.1"/>
    <property type="molecule type" value="Genomic_DNA"/>
</dbReference>
<dbReference type="InterPro" id="IPR050815">
    <property type="entry name" value="TF_fung"/>
</dbReference>
<dbReference type="SUPFAM" id="SSF57701">
    <property type="entry name" value="Zn2/Cys6 DNA-binding domain"/>
    <property type="match status" value="1"/>
</dbReference>
<accession>A0A1V6QHY4</accession>
<dbReference type="PANTHER" id="PTHR47338:SF20">
    <property type="entry name" value="ZN(II)2CYS6 TRANSCRIPTION FACTOR (EUROFUNG)"/>
    <property type="match status" value="1"/>
</dbReference>
<gene>
    <name evidence="8" type="ORF">PENANT_c003G09079</name>
</gene>
<dbReference type="InterPro" id="IPR036864">
    <property type="entry name" value="Zn2-C6_fun-type_DNA-bd_sf"/>
</dbReference>
<dbReference type="GO" id="GO:0006351">
    <property type="term" value="P:DNA-templated transcription"/>
    <property type="evidence" value="ECO:0007669"/>
    <property type="project" value="InterPro"/>
</dbReference>
<evidence type="ECO:0000256" key="5">
    <source>
        <dbReference type="ARBA" id="ARBA00023163"/>
    </source>
</evidence>
<keyword evidence="5" id="KW-0804">Transcription</keyword>
<keyword evidence="2" id="KW-0479">Metal-binding</keyword>
<organism evidence="8 9">
    <name type="scientific">Penicillium antarcticum</name>
    <dbReference type="NCBI Taxonomy" id="416450"/>
    <lineage>
        <taxon>Eukaryota</taxon>
        <taxon>Fungi</taxon>
        <taxon>Dikarya</taxon>
        <taxon>Ascomycota</taxon>
        <taxon>Pezizomycotina</taxon>
        <taxon>Eurotiomycetes</taxon>
        <taxon>Eurotiomycetidae</taxon>
        <taxon>Eurotiales</taxon>
        <taxon>Aspergillaceae</taxon>
        <taxon>Penicillium</taxon>
    </lineage>
</organism>